<dbReference type="InterPro" id="IPR036390">
    <property type="entry name" value="WH_DNA-bd_sf"/>
</dbReference>
<dbReference type="Gene3D" id="1.10.10.10">
    <property type="entry name" value="Winged helix-like DNA-binding domain superfamily/Winged helix DNA-binding domain"/>
    <property type="match status" value="1"/>
</dbReference>
<comment type="caution">
    <text evidence="2">The sequence shown here is derived from an EMBL/GenBank/DDBJ whole genome shotgun (WGS) entry which is preliminary data.</text>
</comment>
<dbReference type="InterPro" id="IPR036388">
    <property type="entry name" value="WH-like_DNA-bd_sf"/>
</dbReference>
<keyword evidence="3" id="KW-1185">Reference proteome</keyword>
<dbReference type="PANTHER" id="PTHR43132:SF6">
    <property type="entry name" value="HTH-TYPE TRANSCRIPTIONAL REPRESSOR CZRA"/>
    <property type="match status" value="1"/>
</dbReference>
<dbReference type="InterPro" id="IPR051011">
    <property type="entry name" value="Metal_resp_trans_reg"/>
</dbReference>
<evidence type="ECO:0000313" key="2">
    <source>
        <dbReference type="EMBL" id="GAA0962811.1"/>
    </source>
</evidence>
<proteinExistence type="predicted"/>
<dbReference type="SUPFAM" id="SSF46785">
    <property type="entry name" value="Winged helix' DNA-binding domain"/>
    <property type="match status" value="1"/>
</dbReference>
<dbReference type="Proteomes" id="UP001500665">
    <property type="component" value="Unassembled WGS sequence"/>
</dbReference>
<name>A0ABN1RSH1_9ACTN</name>
<gene>
    <name evidence="2" type="ORF">GCM10009550_57420</name>
</gene>
<accession>A0ABN1RSH1</accession>
<organism evidence="2 3">
    <name type="scientific">Actinocorallia libanotica</name>
    <dbReference type="NCBI Taxonomy" id="46162"/>
    <lineage>
        <taxon>Bacteria</taxon>
        <taxon>Bacillati</taxon>
        <taxon>Actinomycetota</taxon>
        <taxon>Actinomycetes</taxon>
        <taxon>Streptosporangiales</taxon>
        <taxon>Thermomonosporaceae</taxon>
        <taxon>Actinocorallia</taxon>
    </lineage>
</organism>
<reference evidence="2 3" key="1">
    <citation type="journal article" date="2019" name="Int. J. Syst. Evol. Microbiol.">
        <title>The Global Catalogue of Microorganisms (GCM) 10K type strain sequencing project: providing services to taxonomists for standard genome sequencing and annotation.</title>
        <authorList>
            <consortium name="The Broad Institute Genomics Platform"/>
            <consortium name="The Broad Institute Genome Sequencing Center for Infectious Disease"/>
            <person name="Wu L."/>
            <person name="Ma J."/>
        </authorList>
    </citation>
    <scope>NUCLEOTIDE SEQUENCE [LARGE SCALE GENOMIC DNA]</scope>
    <source>
        <strain evidence="2 3">JCM 10696</strain>
    </source>
</reference>
<dbReference type="EMBL" id="BAAAHH010000028">
    <property type="protein sequence ID" value="GAA0962811.1"/>
    <property type="molecule type" value="Genomic_DNA"/>
</dbReference>
<feature type="domain" description="DUF5937" evidence="1">
    <location>
        <begin position="98"/>
        <end position="234"/>
    </location>
</feature>
<dbReference type="InterPro" id="IPR045981">
    <property type="entry name" value="DUF5937"/>
</dbReference>
<sequence>MYEFHFTPDDLLRCRFAIAPLFETSLAVRSLHDPVRRSYHLPWRRRVAGHGLDLTPLVAVQPLRGWTPDFLAPTPVGPGARIGDELAAVRAADPRRVRAELLRARDDQDDPRLKAVAGELAADPVRAREVLADTLELAWQVLVAPYWPRLHDLLRADLAHHARLLAESGLGRLVPELDAAFLWRDRTLLIDAPGAEAYELAGTGVVLIPSAFIWPGRAIRGEGADRPALIYPARGIAELWSGPPVPSGALRRLLGGTRALLLADLVIPAATKDLAARHSLSPANVSAHVKVLYEAGLVVGRRYRRRVLYERTALGDALVDGTGGAGKAGQ</sequence>
<dbReference type="Pfam" id="PF19361">
    <property type="entry name" value="DUF5937"/>
    <property type="match status" value="1"/>
</dbReference>
<protein>
    <submittedName>
        <fullName evidence="2">DUF5937 family protein</fullName>
    </submittedName>
</protein>
<evidence type="ECO:0000313" key="3">
    <source>
        <dbReference type="Proteomes" id="UP001500665"/>
    </source>
</evidence>
<dbReference type="PANTHER" id="PTHR43132">
    <property type="entry name" value="ARSENICAL RESISTANCE OPERON REPRESSOR ARSR-RELATED"/>
    <property type="match status" value="1"/>
</dbReference>
<dbReference type="RefSeq" id="WP_344244125.1">
    <property type="nucleotide sequence ID" value="NZ_BAAAHH010000028.1"/>
</dbReference>
<evidence type="ECO:0000259" key="1">
    <source>
        <dbReference type="Pfam" id="PF19361"/>
    </source>
</evidence>